<proteinExistence type="predicted"/>
<evidence type="ECO:0000313" key="1">
    <source>
        <dbReference type="EMBL" id="JAE15777.1"/>
    </source>
</evidence>
<accession>A0A0A9FU46</accession>
<reference evidence="1" key="1">
    <citation type="submission" date="2014-09" db="EMBL/GenBank/DDBJ databases">
        <authorList>
            <person name="Magalhaes I.L.F."/>
            <person name="Oliveira U."/>
            <person name="Santos F.R."/>
            <person name="Vidigal T.H.D.A."/>
            <person name="Brescovit A.D."/>
            <person name="Santos A.J."/>
        </authorList>
    </citation>
    <scope>NUCLEOTIDE SEQUENCE</scope>
    <source>
        <tissue evidence="1">Shoot tissue taken approximately 20 cm above the soil surface</tissue>
    </source>
</reference>
<sequence>MDKKGSWATGQVRLAMHVSISCIFQY</sequence>
<protein>
    <submittedName>
        <fullName evidence="1">Uncharacterized protein</fullName>
    </submittedName>
</protein>
<dbReference type="AlphaFoldDB" id="A0A0A9FU46"/>
<dbReference type="EMBL" id="GBRH01182119">
    <property type="protein sequence ID" value="JAE15777.1"/>
    <property type="molecule type" value="Transcribed_RNA"/>
</dbReference>
<name>A0A0A9FU46_ARUDO</name>
<reference evidence="1" key="2">
    <citation type="journal article" date="2015" name="Data Brief">
        <title>Shoot transcriptome of the giant reed, Arundo donax.</title>
        <authorList>
            <person name="Barrero R.A."/>
            <person name="Guerrero F.D."/>
            <person name="Moolhuijzen P."/>
            <person name="Goolsby J.A."/>
            <person name="Tidwell J."/>
            <person name="Bellgard S.E."/>
            <person name="Bellgard M.I."/>
        </authorList>
    </citation>
    <scope>NUCLEOTIDE SEQUENCE</scope>
    <source>
        <tissue evidence="1">Shoot tissue taken approximately 20 cm above the soil surface</tissue>
    </source>
</reference>
<organism evidence="1">
    <name type="scientific">Arundo donax</name>
    <name type="common">Giant reed</name>
    <name type="synonym">Donax arundinaceus</name>
    <dbReference type="NCBI Taxonomy" id="35708"/>
    <lineage>
        <taxon>Eukaryota</taxon>
        <taxon>Viridiplantae</taxon>
        <taxon>Streptophyta</taxon>
        <taxon>Embryophyta</taxon>
        <taxon>Tracheophyta</taxon>
        <taxon>Spermatophyta</taxon>
        <taxon>Magnoliopsida</taxon>
        <taxon>Liliopsida</taxon>
        <taxon>Poales</taxon>
        <taxon>Poaceae</taxon>
        <taxon>PACMAD clade</taxon>
        <taxon>Arundinoideae</taxon>
        <taxon>Arundineae</taxon>
        <taxon>Arundo</taxon>
    </lineage>
</organism>